<comment type="caution">
    <text evidence="1">The sequence shown here is derived from an EMBL/GenBank/DDBJ whole genome shotgun (WGS) entry which is preliminary data.</text>
</comment>
<dbReference type="EMBL" id="BAABKC010000131">
    <property type="protein sequence ID" value="GAA5079197.1"/>
    <property type="molecule type" value="Genomic_DNA"/>
</dbReference>
<accession>A0ABP9LMF7</accession>
<protein>
    <submittedName>
        <fullName evidence="1">Uncharacterized protein</fullName>
    </submittedName>
</protein>
<organism evidence="1 2">
    <name type="scientific">Streptomyces similanensis</name>
    <dbReference type="NCBI Taxonomy" id="1274988"/>
    <lineage>
        <taxon>Bacteria</taxon>
        <taxon>Bacillati</taxon>
        <taxon>Actinomycetota</taxon>
        <taxon>Actinomycetes</taxon>
        <taxon>Kitasatosporales</taxon>
        <taxon>Streptomycetaceae</taxon>
        <taxon>Streptomyces</taxon>
    </lineage>
</organism>
<evidence type="ECO:0000313" key="2">
    <source>
        <dbReference type="Proteomes" id="UP001500124"/>
    </source>
</evidence>
<evidence type="ECO:0000313" key="1">
    <source>
        <dbReference type="EMBL" id="GAA5079197.1"/>
    </source>
</evidence>
<keyword evidence="2" id="KW-1185">Reference proteome</keyword>
<gene>
    <name evidence="1" type="ORF">GCM10023336_71390</name>
</gene>
<reference evidence="2" key="1">
    <citation type="journal article" date="2019" name="Int. J. Syst. Evol. Microbiol.">
        <title>The Global Catalogue of Microorganisms (GCM) 10K type strain sequencing project: providing services to taxonomists for standard genome sequencing and annotation.</title>
        <authorList>
            <consortium name="The Broad Institute Genomics Platform"/>
            <consortium name="The Broad Institute Genome Sequencing Center for Infectious Disease"/>
            <person name="Wu L."/>
            <person name="Ma J."/>
        </authorList>
    </citation>
    <scope>NUCLEOTIDE SEQUENCE [LARGE SCALE GENOMIC DNA]</scope>
    <source>
        <strain evidence="2">JCM 18410</strain>
    </source>
</reference>
<sequence>MPRSVGGALLVALRQHPADGMDRNLPLALKYAQGHHLVHWGTLRDRTTGFAQEDIGLTGRTADSAHAIWLRTRSLGCATGMRTLLSRRVRPDHNPDHGG</sequence>
<dbReference type="Proteomes" id="UP001500124">
    <property type="component" value="Unassembled WGS sequence"/>
</dbReference>
<proteinExistence type="predicted"/>
<name>A0ABP9LMF7_9ACTN</name>